<proteinExistence type="predicted"/>
<evidence type="ECO:0000256" key="1">
    <source>
        <dbReference type="ARBA" id="ARBA00001933"/>
    </source>
</evidence>
<evidence type="ECO:0000259" key="5">
    <source>
        <dbReference type="Pfam" id="PF00155"/>
    </source>
</evidence>
<dbReference type="SUPFAM" id="SSF53383">
    <property type="entry name" value="PLP-dependent transferases"/>
    <property type="match status" value="1"/>
</dbReference>
<dbReference type="Gene3D" id="3.90.1150.10">
    <property type="entry name" value="Aspartate Aminotransferase, domain 1"/>
    <property type="match status" value="1"/>
</dbReference>
<keyword evidence="4" id="KW-0663">Pyridoxal phosphate</keyword>
<keyword evidence="3" id="KW-0808">Transferase</keyword>
<reference evidence="6" key="1">
    <citation type="submission" date="2021-02" db="EMBL/GenBank/DDBJ databases">
        <authorList>
            <person name="Franco D."/>
        </authorList>
    </citation>
    <scope>NUCLEOTIDE SEQUENCE</scope>
    <source>
        <strain evidence="6">DICMUL</strain>
    </source>
</reference>
<evidence type="ECO:0000256" key="4">
    <source>
        <dbReference type="ARBA" id="ARBA00022898"/>
    </source>
</evidence>
<dbReference type="InterPro" id="IPR015422">
    <property type="entry name" value="PyrdxlP-dep_Trfase_small"/>
</dbReference>
<evidence type="ECO:0000313" key="6">
    <source>
        <dbReference type="EMBL" id="QSW37766.1"/>
    </source>
</evidence>
<dbReference type="PANTHER" id="PTHR42885:SF2">
    <property type="entry name" value="HISTIDINOL-PHOSPHATE AMINOTRANSFERASE"/>
    <property type="match status" value="1"/>
</dbReference>
<keyword evidence="2 6" id="KW-0032">Aminotransferase</keyword>
<dbReference type="CDD" id="cd00609">
    <property type="entry name" value="AAT_like"/>
    <property type="match status" value="1"/>
</dbReference>
<accession>A0A974X718</accession>
<feature type="domain" description="Aminotransferase class I/classII large" evidence="5">
    <location>
        <begin position="27"/>
        <end position="281"/>
    </location>
</feature>
<protein>
    <submittedName>
        <fullName evidence="6">Aminotransferase class I/II-fold pyridoxal phosphate-dependent enzyme</fullName>
    </submittedName>
</protein>
<dbReference type="InterPro" id="IPR004839">
    <property type="entry name" value="Aminotransferase_I/II_large"/>
</dbReference>
<dbReference type="InterPro" id="IPR015421">
    <property type="entry name" value="PyrdxlP-dep_Trfase_major"/>
</dbReference>
<evidence type="ECO:0000256" key="2">
    <source>
        <dbReference type="ARBA" id="ARBA00022576"/>
    </source>
</evidence>
<gene>
    <name evidence="6" type="ORF">JSR02_00395</name>
</gene>
<dbReference type="InterPro" id="IPR015424">
    <property type="entry name" value="PyrdxlP-dep_Trfase"/>
</dbReference>
<reference evidence="6" key="2">
    <citation type="submission" date="2021-03" db="EMBL/GenBank/DDBJ databases">
        <title>Alternative transmission patterns in independently acquired nutritional co-symbionts of Dictyopharidae planthoppers.</title>
        <authorList>
            <person name="Michalik A."/>
            <person name="Lukasik P."/>
        </authorList>
    </citation>
    <scope>NUCLEOTIDE SEQUENCE</scope>
    <source>
        <strain evidence="6">DICMUL</strain>
    </source>
</reference>
<dbReference type="Gene3D" id="3.40.640.10">
    <property type="entry name" value="Type I PLP-dependent aspartate aminotransferase-like (Major domain)"/>
    <property type="match status" value="1"/>
</dbReference>
<comment type="cofactor">
    <cofactor evidence="1">
        <name>pyridoxal 5'-phosphate</name>
        <dbReference type="ChEBI" id="CHEBI:597326"/>
    </cofactor>
</comment>
<evidence type="ECO:0000313" key="7">
    <source>
        <dbReference type="Proteomes" id="UP000663602"/>
    </source>
</evidence>
<dbReference type="Pfam" id="PF00155">
    <property type="entry name" value="Aminotran_1_2"/>
    <property type="match status" value="1"/>
</dbReference>
<dbReference type="EMBL" id="CP071410">
    <property type="protein sequence ID" value="QSW37766.1"/>
    <property type="molecule type" value="Genomic_DNA"/>
</dbReference>
<dbReference type="GO" id="GO:0030170">
    <property type="term" value="F:pyridoxal phosphate binding"/>
    <property type="evidence" value="ECO:0007669"/>
    <property type="project" value="InterPro"/>
</dbReference>
<organism evidence="6 7">
    <name type="scientific">Candidatus Vidania fulgoroideorum</name>
    <dbReference type="NCBI Taxonomy" id="881286"/>
    <lineage>
        <taxon>Bacteria</taxon>
        <taxon>Pseudomonadati</taxon>
        <taxon>Pseudomonadota</taxon>
        <taxon>Betaproteobacteria</taxon>
        <taxon>Candidatus Vidania</taxon>
    </lineage>
</organism>
<evidence type="ECO:0000256" key="3">
    <source>
        <dbReference type="ARBA" id="ARBA00022679"/>
    </source>
</evidence>
<dbReference type="PANTHER" id="PTHR42885">
    <property type="entry name" value="HISTIDINOL-PHOSPHATE AMINOTRANSFERASE-RELATED"/>
    <property type="match status" value="1"/>
</dbReference>
<sequence>MVKIYLNKMEFPFTFISEIINKYTHTVNTNTYPTKKDITLAKTKILSFLKLKKLKHKNLIIGNGSDELISLLIATTANKHTIGFFTPTFTMYKKYCESYNKNFTELHLNNFKLNKNSLKKIKQCKIFFICNPNNPNGNTFNKQQLLKLITTYPKTYFVIDEAYAPYSKSSLVNQINCNNNLIILKTLSKIGFAGNRLGIMISNQKLITKYTKHKSPYNIGSKQIETIHKVLTKNLYKLIQIGINRIHHTKHLVTQKLQALKTIHQLKSKSNFILITNNTNNPITYKNIKIKTLTINNLLYQRISIGKVSDMLIFLKTIFKNEKRLLFRKKNPRK</sequence>
<name>A0A974X718_9PROT</name>
<dbReference type="GO" id="GO:0008483">
    <property type="term" value="F:transaminase activity"/>
    <property type="evidence" value="ECO:0007669"/>
    <property type="project" value="UniProtKB-KW"/>
</dbReference>
<dbReference type="Proteomes" id="UP000663602">
    <property type="component" value="Chromosome"/>
</dbReference>
<dbReference type="AlphaFoldDB" id="A0A974X718"/>